<dbReference type="AlphaFoldDB" id="A0A1X9LJ41"/>
<protein>
    <submittedName>
        <fullName evidence="2">Uncharacterized protein</fullName>
    </submittedName>
</protein>
<dbReference type="KEGG" id="cphy:B5808_04250"/>
<evidence type="ECO:0000256" key="1">
    <source>
        <dbReference type="SAM" id="MobiDB-lite"/>
    </source>
</evidence>
<evidence type="ECO:0000313" key="2">
    <source>
        <dbReference type="EMBL" id="ARJ04522.1"/>
    </source>
</evidence>
<accession>A0A1X9LJ41</accession>
<dbReference type="EMBL" id="CP020715">
    <property type="protein sequence ID" value="ARJ04522.1"/>
    <property type="molecule type" value="Genomic_DNA"/>
</dbReference>
<feature type="compositionally biased region" description="Basic and acidic residues" evidence="1">
    <location>
        <begin position="7"/>
        <end position="23"/>
    </location>
</feature>
<dbReference type="Proteomes" id="UP000192775">
    <property type="component" value="Chromosome"/>
</dbReference>
<gene>
    <name evidence="2" type="ORF">B5808_04250</name>
</gene>
<keyword evidence="3" id="KW-1185">Reference proteome</keyword>
<reference evidence="2 3" key="1">
    <citation type="submission" date="2017-04" db="EMBL/GenBank/DDBJ databases">
        <authorList>
            <person name="Afonso C.L."/>
            <person name="Miller P.J."/>
            <person name="Scott M.A."/>
            <person name="Spackman E."/>
            <person name="Goraichik I."/>
            <person name="Dimitrov K.M."/>
            <person name="Suarez D.L."/>
            <person name="Swayne D.E."/>
        </authorList>
    </citation>
    <scope>NUCLEOTIDE SEQUENCE [LARGE SCALE GENOMIC DNA]</scope>
    <source>
        <strain evidence="3">XA(T)</strain>
    </source>
</reference>
<dbReference type="RefSeq" id="WP_085018663.1">
    <property type="nucleotide sequence ID" value="NZ_BMHD01000001.1"/>
</dbReference>
<proteinExistence type="predicted"/>
<dbReference type="STRING" id="1619308.B5808_04250"/>
<evidence type="ECO:0000313" key="3">
    <source>
        <dbReference type="Proteomes" id="UP000192775"/>
    </source>
</evidence>
<organism evidence="2 3">
    <name type="scientific">Cnuibacter physcomitrellae</name>
    <dbReference type="NCBI Taxonomy" id="1619308"/>
    <lineage>
        <taxon>Bacteria</taxon>
        <taxon>Bacillati</taxon>
        <taxon>Actinomycetota</taxon>
        <taxon>Actinomycetes</taxon>
        <taxon>Micrococcales</taxon>
        <taxon>Microbacteriaceae</taxon>
        <taxon>Cnuibacter</taxon>
    </lineage>
</organism>
<name>A0A1X9LJ41_9MICO</name>
<feature type="region of interest" description="Disordered" evidence="1">
    <location>
        <begin position="1"/>
        <end position="99"/>
    </location>
</feature>
<sequence>MATQDRSFNERMRDRFFGRRPGAESEPADEPAGLDATPRGSGVSEMGFFGRVQRPGGFDAPPAEPVELEGPLPWELGGPRAEEDGGADPAPSGEGDGRS</sequence>